<keyword evidence="2" id="KW-1185">Reference proteome</keyword>
<dbReference type="EMBL" id="ML976766">
    <property type="protein sequence ID" value="KAF1965225.1"/>
    <property type="molecule type" value="Genomic_DNA"/>
</dbReference>
<dbReference type="AlphaFoldDB" id="A0A6A5UK65"/>
<reference evidence="1" key="1">
    <citation type="journal article" date="2020" name="Stud. Mycol.">
        <title>101 Dothideomycetes genomes: a test case for predicting lifestyles and emergence of pathogens.</title>
        <authorList>
            <person name="Haridas S."/>
            <person name="Albert R."/>
            <person name="Binder M."/>
            <person name="Bloem J."/>
            <person name="Labutti K."/>
            <person name="Salamov A."/>
            <person name="Andreopoulos B."/>
            <person name="Baker S."/>
            <person name="Barry K."/>
            <person name="Bills G."/>
            <person name="Bluhm B."/>
            <person name="Cannon C."/>
            <person name="Castanera R."/>
            <person name="Culley D."/>
            <person name="Daum C."/>
            <person name="Ezra D."/>
            <person name="Gonzalez J."/>
            <person name="Henrissat B."/>
            <person name="Kuo A."/>
            <person name="Liang C."/>
            <person name="Lipzen A."/>
            <person name="Lutzoni F."/>
            <person name="Magnuson J."/>
            <person name="Mondo S."/>
            <person name="Nolan M."/>
            <person name="Ohm R."/>
            <person name="Pangilinan J."/>
            <person name="Park H.-J."/>
            <person name="Ramirez L."/>
            <person name="Alfaro M."/>
            <person name="Sun H."/>
            <person name="Tritt A."/>
            <person name="Yoshinaga Y."/>
            <person name="Zwiers L.-H."/>
            <person name="Turgeon B."/>
            <person name="Goodwin S."/>
            <person name="Spatafora J."/>
            <person name="Crous P."/>
            <person name="Grigoriev I."/>
        </authorList>
    </citation>
    <scope>NUCLEOTIDE SEQUENCE</scope>
    <source>
        <strain evidence="1">CBS 107.79</strain>
    </source>
</reference>
<organism evidence="1 2">
    <name type="scientific">Bimuria novae-zelandiae CBS 107.79</name>
    <dbReference type="NCBI Taxonomy" id="1447943"/>
    <lineage>
        <taxon>Eukaryota</taxon>
        <taxon>Fungi</taxon>
        <taxon>Dikarya</taxon>
        <taxon>Ascomycota</taxon>
        <taxon>Pezizomycotina</taxon>
        <taxon>Dothideomycetes</taxon>
        <taxon>Pleosporomycetidae</taxon>
        <taxon>Pleosporales</taxon>
        <taxon>Massarineae</taxon>
        <taxon>Didymosphaeriaceae</taxon>
        <taxon>Bimuria</taxon>
    </lineage>
</organism>
<gene>
    <name evidence="1" type="ORF">BU23DRAFT_628750</name>
</gene>
<protein>
    <submittedName>
        <fullName evidence="1">Uncharacterized protein</fullName>
    </submittedName>
</protein>
<name>A0A6A5UK65_9PLEO</name>
<dbReference type="Proteomes" id="UP000800036">
    <property type="component" value="Unassembled WGS sequence"/>
</dbReference>
<proteinExistence type="predicted"/>
<evidence type="ECO:0000313" key="2">
    <source>
        <dbReference type="Proteomes" id="UP000800036"/>
    </source>
</evidence>
<feature type="non-terminal residue" evidence="1">
    <location>
        <position position="1"/>
    </location>
</feature>
<sequence>AVVTKYIKVLRPLKLVIKRLKSYSKSVKSANDVNSPLKSSYYSAIAKIIPIFKYILLYYK</sequence>
<evidence type="ECO:0000313" key="1">
    <source>
        <dbReference type="EMBL" id="KAF1965225.1"/>
    </source>
</evidence>
<accession>A0A6A5UK65</accession>